<dbReference type="InterPro" id="IPR011990">
    <property type="entry name" value="TPR-like_helical_dom_sf"/>
</dbReference>
<organism evidence="3 4">
    <name type="scientific">Fundicoccus ignavus</name>
    <dbReference type="NCBI Taxonomy" id="2664442"/>
    <lineage>
        <taxon>Bacteria</taxon>
        <taxon>Bacillati</taxon>
        <taxon>Bacillota</taxon>
        <taxon>Bacilli</taxon>
        <taxon>Lactobacillales</taxon>
        <taxon>Aerococcaceae</taxon>
        <taxon>Fundicoccus</taxon>
    </lineage>
</organism>
<reference evidence="4 5" key="1">
    <citation type="submission" date="2019-11" db="EMBL/GenBank/DDBJ databases">
        <title>Characterisation of Fundicoccus ignavus gen. nov. sp. nov., a novel genus of the family Aerococcaceae isolated from bulk tank milk.</title>
        <authorList>
            <person name="Siebert A."/>
            <person name="Huptas C."/>
            <person name="Wenning M."/>
            <person name="Scherer S."/>
            <person name="Doll E.V."/>
        </authorList>
    </citation>
    <scope>NUCLEOTIDE SEQUENCE [LARGE SCALE GENOMIC DNA]</scope>
    <source>
        <strain evidence="2 5">DSM 109653</strain>
        <strain evidence="3 4">WS4759</strain>
    </source>
</reference>
<dbReference type="EMBL" id="WJQS01000002">
    <property type="protein sequence ID" value="MRI84820.1"/>
    <property type="molecule type" value="Genomic_DNA"/>
</dbReference>
<feature type="repeat" description="TPR" evidence="1">
    <location>
        <begin position="137"/>
        <end position="170"/>
    </location>
</feature>
<name>A0A6I2GAM7_9LACT</name>
<accession>A0A6I2GAM7</accession>
<dbReference type="AlphaFoldDB" id="A0A6I2GAM7"/>
<sequence length="434" mass="51188">MSLFDEIMKDLSRAEDLEQLSILLEEYYIEAENDQVIFNEMINVAAYYANRGYRDVQIDILKALYEINVSAKIIYLIAEAYYLYAQYEEAYQWIKKVDDNLRYKNSLLEAKILIELGDFNQAKSLLEKLIANFNLKAEPYVVLAELFYDRQFYEQAKTYYQAAYEYFPEKIDARAVRMKLVELESIKEVIDIQKIESLMLTEDLPIEEANEYYILAIAYFKAQIIDKAIEASIKAIQADRDLVDARLLLMELYETVSQNNELKKTIEQLAIMLPPFHEAIMDIAEIANRHNYFTDDLLEKLIDFYDYVDNVEDQYRIMSYLVNYQLSINKPENALHYLKTLAYAFEDEMSLTHLFAKTYEALNMLDRAEVFYNKALELGVGDSSLVIDAVKFYMNQERYEKAYLITEDFNNSAYQTQELVNLNNELKEILWDKD</sequence>
<dbReference type="Proteomes" id="UP000469870">
    <property type="component" value="Unassembled WGS sequence"/>
</dbReference>
<evidence type="ECO:0008006" key="6">
    <source>
        <dbReference type="Google" id="ProtNLM"/>
    </source>
</evidence>
<protein>
    <recommendedName>
        <fullName evidence="6">Tetratricopeptide repeat protein</fullName>
    </recommendedName>
</protein>
<dbReference type="InterPro" id="IPR019734">
    <property type="entry name" value="TPR_rpt"/>
</dbReference>
<proteinExistence type="predicted"/>
<evidence type="ECO:0000313" key="5">
    <source>
        <dbReference type="Proteomes" id="UP000469870"/>
    </source>
</evidence>
<evidence type="ECO:0000313" key="2">
    <source>
        <dbReference type="EMBL" id="MRI80586.1"/>
    </source>
</evidence>
<evidence type="ECO:0000256" key="1">
    <source>
        <dbReference type="PROSITE-ProRule" id="PRU00339"/>
    </source>
</evidence>
<dbReference type="RefSeq" id="WP_153861112.1">
    <property type="nucleotide sequence ID" value="NZ_WJQR01000001.1"/>
</dbReference>
<comment type="caution">
    <text evidence="3">The sequence shown here is derived from an EMBL/GenBank/DDBJ whole genome shotgun (WGS) entry which is preliminary data.</text>
</comment>
<keyword evidence="4" id="KW-1185">Reference proteome</keyword>
<dbReference type="Gene3D" id="1.25.40.10">
    <property type="entry name" value="Tetratricopeptide repeat domain"/>
    <property type="match status" value="2"/>
</dbReference>
<evidence type="ECO:0000313" key="3">
    <source>
        <dbReference type="EMBL" id="MRI84820.1"/>
    </source>
</evidence>
<dbReference type="EMBL" id="WJQR01000001">
    <property type="protein sequence ID" value="MRI80586.1"/>
    <property type="molecule type" value="Genomic_DNA"/>
</dbReference>
<dbReference type="Proteomes" id="UP000430975">
    <property type="component" value="Unassembled WGS sequence"/>
</dbReference>
<dbReference type="SMART" id="SM00028">
    <property type="entry name" value="TPR"/>
    <property type="match status" value="3"/>
</dbReference>
<dbReference type="PROSITE" id="PS50005">
    <property type="entry name" value="TPR"/>
    <property type="match status" value="1"/>
</dbReference>
<evidence type="ECO:0000313" key="4">
    <source>
        <dbReference type="Proteomes" id="UP000430975"/>
    </source>
</evidence>
<gene>
    <name evidence="3" type="ORF">GIY09_02760</name>
    <name evidence="2" type="ORF">GIY11_00880</name>
</gene>
<keyword evidence="1" id="KW-0802">TPR repeat</keyword>
<dbReference type="SUPFAM" id="SSF48452">
    <property type="entry name" value="TPR-like"/>
    <property type="match status" value="2"/>
</dbReference>